<dbReference type="AlphaFoldDB" id="A0A8H6S6P0"/>
<evidence type="ECO:0000256" key="1">
    <source>
        <dbReference type="SAM" id="Phobius"/>
    </source>
</evidence>
<keyword evidence="1" id="KW-0812">Transmembrane</keyword>
<accession>A0A8H6S6P0</accession>
<feature type="transmembrane region" description="Helical" evidence="1">
    <location>
        <begin position="115"/>
        <end position="136"/>
    </location>
</feature>
<keyword evidence="1" id="KW-0472">Membrane</keyword>
<dbReference type="InterPro" id="IPR045339">
    <property type="entry name" value="DUF6534"/>
</dbReference>
<feature type="transmembrane region" description="Helical" evidence="1">
    <location>
        <begin position="143"/>
        <end position="161"/>
    </location>
</feature>
<evidence type="ECO:0000313" key="3">
    <source>
        <dbReference type="EMBL" id="KAF7293803.1"/>
    </source>
</evidence>
<feature type="transmembrane region" description="Helical" evidence="1">
    <location>
        <begin position="181"/>
        <end position="208"/>
    </location>
</feature>
<reference evidence="3" key="1">
    <citation type="submission" date="2020-05" db="EMBL/GenBank/DDBJ databases">
        <title>Mycena genomes resolve the evolution of fungal bioluminescence.</title>
        <authorList>
            <person name="Tsai I.J."/>
        </authorList>
    </citation>
    <scope>NUCLEOTIDE SEQUENCE</scope>
    <source>
        <strain evidence="3">110903Hualien_Pintung</strain>
    </source>
</reference>
<evidence type="ECO:0000313" key="4">
    <source>
        <dbReference type="Proteomes" id="UP000613580"/>
    </source>
</evidence>
<sequence>MSAPANATAAAAAAAAAAEEAAAILAAFNPNPTIGALLVGALVSCVLWGISTTQTYIYFSRFPEDSLAIKLLVSVVWLFEFGHTICTSHVVYIFAITNYGNPLVLLGKTPPTLGLTVLLGTLTTCCVQGFFAFRIWTLAPHPIFKAIPIALWISLFAYLGFTTADTALSIINPIPVFDTKYHWLLLVPTAMNVVNDNSITICLVLLLLWTRQKKGFRNTVLLLDQLLKWTLETGMLTSIFSCLNLAFYVQQPDNFIWIALQVVRARVFANSLLASLNSRDALRTMSTQKTGNTWGASTNGHTATSANISFRGQQVASGFGGGRGANAAGESGLNIQMTKVTLEERDSDPEVMPMEGKYGYEK</sequence>
<gene>
    <name evidence="3" type="ORF">HMN09_01176100</name>
</gene>
<dbReference type="OrthoDB" id="3231781at2759"/>
<dbReference type="Pfam" id="PF20152">
    <property type="entry name" value="DUF6534"/>
    <property type="match status" value="1"/>
</dbReference>
<comment type="caution">
    <text evidence="3">The sequence shown here is derived from an EMBL/GenBank/DDBJ whole genome shotgun (WGS) entry which is preliminary data.</text>
</comment>
<name>A0A8H6S6P0_MYCCL</name>
<keyword evidence="4" id="KW-1185">Reference proteome</keyword>
<dbReference type="Proteomes" id="UP000613580">
    <property type="component" value="Unassembled WGS sequence"/>
</dbReference>
<evidence type="ECO:0000259" key="2">
    <source>
        <dbReference type="Pfam" id="PF20152"/>
    </source>
</evidence>
<feature type="transmembrane region" description="Helical" evidence="1">
    <location>
        <begin position="36"/>
        <end position="59"/>
    </location>
</feature>
<dbReference type="PANTHER" id="PTHR40465:SF1">
    <property type="entry name" value="DUF6534 DOMAIN-CONTAINING PROTEIN"/>
    <property type="match status" value="1"/>
</dbReference>
<proteinExistence type="predicted"/>
<feature type="transmembrane region" description="Helical" evidence="1">
    <location>
        <begin position="71"/>
        <end position="95"/>
    </location>
</feature>
<dbReference type="EMBL" id="JACAZE010000020">
    <property type="protein sequence ID" value="KAF7293803.1"/>
    <property type="molecule type" value="Genomic_DNA"/>
</dbReference>
<feature type="domain" description="DUF6534" evidence="2">
    <location>
        <begin position="193"/>
        <end position="280"/>
    </location>
</feature>
<dbReference type="PANTHER" id="PTHR40465">
    <property type="entry name" value="CHROMOSOME 1, WHOLE GENOME SHOTGUN SEQUENCE"/>
    <property type="match status" value="1"/>
</dbReference>
<organism evidence="3 4">
    <name type="scientific">Mycena chlorophos</name>
    <name type="common">Agaric fungus</name>
    <name type="synonym">Agaricus chlorophos</name>
    <dbReference type="NCBI Taxonomy" id="658473"/>
    <lineage>
        <taxon>Eukaryota</taxon>
        <taxon>Fungi</taxon>
        <taxon>Dikarya</taxon>
        <taxon>Basidiomycota</taxon>
        <taxon>Agaricomycotina</taxon>
        <taxon>Agaricomycetes</taxon>
        <taxon>Agaricomycetidae</taxon>
        <taxon>Agaricales</taxon>
        <taxon>Marasmiineae</taxon>
        <taxon>Mycenaceae</taxon>
        <taxon>Mycena</taxon>
    </lineage>
</organism>
<keyword evidence="1" id="KW-1133">Transmembrane helix</keyword>
<protein>
    <recommendedName>
        <fullName evidence="2">DUF6534 domain-containing protein</fullName>
    </recommendedName>
</protein>